<feature type="region of interest" description="Disordered" evidence="1">
    <location>
        <begin position="23"/>
        <end position="46"/>
    </location>
</feature>
<reference evidence="2 3" key="1">
    <citation type="submission" date="2023-08" db="EMBL/GenBank/DDBJ databases">
        <title>Implementing the SeqCode for naming new Mesorhizobium species isolated from Vachellia karroo root nodules.</title>
        <authorList>
            <person name="Van Lill M."/>
        </authorList>
    </citation>
    <scope>NUCLEOTIDE SEQUENCE [LARGE SCALE GENOMIC DNA]</scope>
    <source>
        <strain evidence="2 3">VK24D</strain>
    </source>
</reference>
<feature type="compositionally biased region" description="Gly residues" evidence="1">
    <location>
        <begin position="26"/>
        <end position="37"/>
    </location>
</feature>
<dbReference type="RefSeq" id="WP_320289244.1">
    <property type="nucleotide sequence ID" value="NZ_JAVIIW010000026.1"/>
</dbReference>
<dbReference type="EMBL" id="JAVIIW010000026">
    <property type="protein sequence ID" value="MDX8481033.1"/>
    <property type="molecule type" value="Genomic_DNA"/>
</dbReference>
<keyword evidence="3" id="KW-1185">Reference proteome</keyword>
<proteinExistence type="predicted"/>
<evidence type="ECO:0000313" key="2">
    <source>
        <dbReference type="EMBL" id="MDX8481033.1"/>
    </source>
</evidence>
<evidence type="ECO:0000313" key="3">
    <source>
        <dbReference type="Proteomes" id="UP001287059"/>
    </source>
</evidence>
<comment type="caution">
    <text evidence="2">The sequence shown here is derived from an EMBL/GenBank/DDBJ whole genome shotgun (WGS) entry which is preliminary data.</text>
</comment>
<gene>
    <name evidence="2" type="ORF">RFN28_21610</name>
</gene>
<organism evidence="2 3">
    <name type="scientific">Mesorhizobium album</name>
    <dbReference type="NCBI Taxonomy" id="3072314"/>
    <lineage>
        <taxon>Bacteria</taxon>
        <taxon>Pseudomonadati</taxon>
        <taxon>Pseudomonadota</taxon>
        <taxon>Alphaproteobacteria</taxon>
        <taxon>Hyphomicrobiales</taxon>
        <taxon>Phyllobacteriaceae</taxon>
        <taxon>Mesorhizobium</taxon>
    </lineage>
</organism>
<dbReference type="Proteomes" id="UP001287059">
    <property type="component" value="Unassembled WGS sequence"/>
</dbReference>
<protein>
    <submittedName>
        <fullName evidence="2">Uncharacterized protein</fullName>
    </submittedName>
</protein>
<feature type="non-terminal residue" evidence="2">
    <location>
        <position position="72"/>
    </location>
</feature>
<sequence>MLSSEGIEVDGFYFLMSEPGVEDAVDGGGAEGDGLSGEGPAQAYGSAENGDEAMLLNAADEIVLGIFERLDS</sequence>
<evidence type="ECO:0000256" key="1">
    <source>
        <dbReference type="SAM" id="MobiDB-lite"/>
    </source>
</evidence>
<accession>A0ABU4Y251</accession>
<name>A0ABU4Y251_9HYPH</name>